<keyword evidence="12 20" id="KW-0756">Sterol biosynthesis</keyword>
<dbReference type="InterPro" id="IPR001171">
    <property type="entry name" value="ERG24_DHCR-like"/>
</dbReference>
<comment type="similarity">
    <text evidence="2 20">Belongs to the ERG4/ERG24 family.</text>
</comment>
<keyword evidence="4" id="KW-0153">Cholesterol metabolism</keyword>
<dbReference type="GO" id="GO:0005789">
    <property type="term" value="C:endoplasmic reticulum membrane"/>
    <property type="evidence" value="ECO:0007669"/>
    <property type="project" value="UniProtKB-SubCell"/>
</dbReference>
<dbReference type="STRING" id="1230097.A0A423XML9"/>
<evidence type="ECO:0000256" key="6">
    <source>
        <dbReference type="ARBA" id="ARBA00022778"/>
    </source>
</evidence>
<dbReference type="GO" id="GO:0016132">
    <property type="term" value="P:brassinosteroid biosynthetic process"/>
    <property type="evidence" value="ECO:0007669"/>
    <property type="project" value="TreeGrafter"/>
</dbReference>
<evidence type="ECO:0000256" key="20">
    <source>
        <dbReference type="RuleBase" id="RU369120"/>
    </source>
</evidence>
<comment type="subcellular location">
    <subcellularLocation>
        <location evidence="1">Endoplasmic reticulum membrane</location>
        <topology evidence="1">Multi-pass membrane protein</topology>
    </subcellularLocation>
</comment>
<dbReference type="PROSITE" id="PS01018">
    <property type="entry name" value="STEROL_REDUCT_2"/>
    <property type="match status" value="1"/>
</dbReference>
<evidence type="ECO:0000313" key="21">
    <source>
        <dbReference type="EMBL" id="ROW17715.1"/>
    </source>
</evidence>
<evidence type="ECO:0000256" key="17">
    <source>
        <dbReference type="ARBA" id="ARBA00038851"/>
    </source>
</evidence>
<dbReference type="Pfam" id="PF01222">
    <property type="entry name" value="ERG4_ERG24"/>
    <property type="match status" value="1"/>
</dbReference>
<dbReference type="InterPro" id="IPR018083">
    <property type="entry name" value="Sterol_reductase_CS"/>
</dbReference>
<evidence type="ECO:0000256" key="12">
    <source>
        <dbReference type="ARBA" id="ARBA00023011"/>
    </source>
</evidence>
<keyword evidence="22" id="KW-1185">Reference proteome</keyword>
<comment type="caution">
    <text evidence="21">The sequence shown here is derived from an EMBL/GenBank/DDBJ whole genome shotgun (WGS) entry which is preliminary data.</text>
</comment>
<feature type="transmembrane region" description="Helical" evidence="20">
    <location>
        <begin position="293"/>
        <end position="315"/>
    </location>
</feature>
<organism evidence="21 22">
    <name type="scientific">Cytospora leucostoma</name>
    <dbReference type="NCBI Taxonomy" id="1230097"/>
    <lineage>
        <taxon>Eukaryota</taxon>
        <taxon>Fungi</taxon>
        <taxon>Dikarya</taxon>
        <taxon>Ascomycota</taxon>
        <taxon>Pezizomycotina</taxon>
        <taxon>Sordariomycetes</taxon>
        <taxon>Sordariomycetidae</taxon>
        <taxon>Diaporthales</taxon>
        <taxon>Cytosporaceae</taxon>
        <taxon>Cytospora</taxon>
    </lineage>
</organism>
<evidence type="ECO:0000256" key="9">
    <source>
        <dbReference type="ARBA" id="ARBA00022955"/>
    </source>
</evidence>
<feature type="transmembrane region" description="Helical" evidence="20">
    <location>
        <begin position="327"/>
        <end position="347"/>
    </location>
</feature>
<keyword evidence="14 20" id="KW-0472">Membrane</keyword>
<evidence type="ECO:0000313" key="22">
    <source>
        <dbReference type="Proteomes" id="UP000285146"/>
    </source>
</evidence>
<evidence type="ECO:0000256" key="18">
    <source>
        <dbReference type="ARBA" id="ARBA00039984"/>
    </source>
</evidence>
<evidence type="ECO:0000256" key="3">
    <source>
        <dbReference type="ARBA" id="ARBA00022516"/>
    </source>
</evidence>
<keyword evidence="16 20" id="KW-0753">Steroid metabolism</keyword>
<evidence type="ECO:0000256" key="10">
    <source>
        <dbReference type="ARBA" id="ARBA00022989"/>
    </source>
</evidence>
<feature type="transmembrane region" description="Helical" evidence="20">
    <location>
        <begin position="77"/>
        <end position="97"/>
    </location>
</feature>
<dbReference type="PANTHER" id="PTHR21257">
    <property type="entry name" value="DELTA(14)-STEROL REDUCTASE"/>
    <property type="match status" value="1"/>
</dbReference>
<dbReference type="GO" id="GO:0006695">
    <property type="term" value="P:cholesterol biosynthetic process"/>
    <property type="evidence" value="ECO:0007669"/>
    <property type="project" value="UniProtKB-KW"/>
</dbReference>
<keyword evidence="5 20" id="KW-0812">Transmembrane</keyword>
<name>A0A423XML9_9PEZI</name>
<evidence type="ECO:0000256" key="8">
    <source>
        <dbReference type="ARBA" id="ARBA00022857"/>
    </source>
</evidence>
<evidence type="ECO:0000256" key="16">
    <source>
        <dbReference type="ARBA" id="ARBA00023221"/>
    </source>
</evidence>
<keyword evidence="8" id="KW-0521">NADP</keyword>
<dbReference type="PROSITE" id="PS01017">
    <property type="entry name" value="STEROL_REDUCT_1"/>
    <property type="match status" value="1"/>
</dbReference>
<evidence type="ECO:0000256" key="1">
    <source>
        <dbReference type="ARBA" id="ARBA00004477"/>
    </source>
</evidence>
<keyword evidence="15 20" id="KW-1207">Sterol metabolism</keyword>
<keyword evidence="7" id="KW-0256">Endoplasmic reticulum</keyword>
<proteinExistence type="inferred from homology"/>
<feature type="transmembrane region" description="Helical" evidence="20">
    <location>
        <begin position="133"/>
        <end position="151"/>
    </location>
</feature>
<keyword evidence="13 20" id="KW-0443">Lipid metabolism</keyword>
<evidence type="ECO:0000256" key="2">
    <source>
        <dbReference type="ARBA" id="ARBA00005402"/>
    </source>
</evidence>
<keyword evidence="6" id="KW-0152">Cholesterol biosynthesis</keyword>
<dbReference type="PANTHER" id="PTHR21257:SF38">
    <property type="entry name" value="7-DEHYDROCHOLESTEROL REDUCTASE"/>
    <property type="match status" value="1"/>
</dbReference>
<accession>A0A423XML9</accession>
<evidence type="ECO:0000256" key="11">
    <source>
        <dbReference type="ARBA" id="ARBA00023002"/>
    </source>
</evidence>
<keyword evidence="3 20" id="KW-0444">Lipid biosynthesis</keyword>
<evidence type="ECO:0000256" key="15">
    <source>
        <dbReference type="ARBA" id="ARBA00023166"/>
    </source>
</evidence>
<feature type="transmembrane region" description="Helical" evidence="20">
    <location>
        <begin position="202"/>
        <end position="220"/>
    </location>
</feature>
<evidence type="ECO:0000256" key="4">
    <source>
        <dbReference type="ARBA" id="ARBA00022548"/>
    </source>
</evidence>
<dbReference type="OrthoDB" id="5326588at2759"/>
<feature type="transmembrane region" description="Helical" evidence="20">
    <location>
        <begin position="260"/>
        <end position="281"/>
    </location>
</feature>
<evidence type="ECO:0000256" key="19">
    <source>
        <dbReference type="ARBA" id="ARBA00042688"/>
    </source>
</evidence>
<feature type="transmembrane region" description="Helical" evidence="20">
    <location>
        <begin position="359"/>
        <end position="376"/>
    </location>
</feature>
<dbReference type="AlphaFoldDB" id="A0A423XML9"/>
<keyword evidence="11 20" id="KW-0560">Oxidoreductase</keyword>
<keyword evidence="9 20" id="KW-0752">Steroid biosynthesis</keyword>
<dbReference type="Gene3D" id="1.20.120.1630">
    <property type="match status" value="1"/>
</dbReference>
<evidence type="ECO:0000256" key="5">
    <source>
        <dbReference type="ARBA" id="ARBA00022692"/>
    </source>
</evidence>
<dbReference type="EC" id="1.3.1.21" evidence="17"/>
<dbReference type="EMBL" id="LKEB01000002">
    <property type="protein sequence ID" value="ROW17715.1"/>
    <property type="molecule type" value="Genomic_DNA"/>
</dbReference>
<dbReference type="InParanoid" id="A0A423XML9"/>
<gene>
    <name evidence="21" type="ORF">VPNG_00915</name>
</gene>
<dbReference type="Proteomes" id="UP000285146">
    <property type="component" value="Unassembled WGS sequence"/>
</dbReference>
<evidence type="ECO:0000256" key="13">
    <source>
        <dbReference type="ARBA" id="ARBA00023098"/>
    </source>
</evidence>
<keyword evidence="10 20" id="KW-1133">Transmembrane helix</keyword>
<evidence type="ECO:0000256" key="14">
    <source>
        <dbReference type="ARBA" id="ARBA00023136"/>
    </source>
</evidence>
<sequence length="500" mass="55569">MLRILLSFAPKDPDQDDETQISIYHREQNMEIKRTPSFPKAHSSVQLSSLSTPHLKAKTKATRGRAGNDRTWLRSNAAALTILLLAPLLALSFHLALHHFHGSVSELLVAVSRQGFLSVFHAHAPSFSWKGTLAYTSWVVLQVALFVYLPGPVNKGQRTPAGNVLEYQTNGLLAWAVTHVLYLGLSWLGILDPAFIPRNWGGLVVACNVTGFALAGLAYAKAHLMPSHPGDSKTTGSVLYDFYMGVELNPRIGSRFDLKLFTVGRLGMTAWTLIDASYIAYQYQALGRVEPSLALVTTLHVLYVVDFFINEAWYLKTIDIAHDHYGFYMAWGSCAWLPMIYTLPAQYTGLGHPASPPSSTYLALVFATGLAAYAVFRDVNSQRDRFRRSGGRCLVWGRPAGHIRARYTTSDGAEHHSLLLCSGWWGWSRHANYTADLVLSFCMCALAGGPGPLTWFYGLFMSGLLVHRCVRDEARCSAKYGASWDDYRRRVPWRLVPGVI</sequence>
<feature type="transmembrane region" description="Helical" evidence="20">
    <location>
        <begin position="172"/>
        <end position="190"/>
    </location>
</feature>
<evidence type="ECO:0000256" key="7">
    <source>
        <dbReference type="ARBA" id="ARBA00022824"/>
    </source>
</evidence>
<protein>
    <recommendedName>
        <fullName evidence="18">7-dehydrocholesterol reductase</fullName>
        <ecNumber evidence="17">1.3.1.21</ecNumber>
    </recommendedName>
    <alternativeName>
        <fullName evidence="19">Sterol Delta(7)-reductase</fullName>
    </alternativeName>
</protein>
<reference evidence="21 22" key="1">
    <citation type="submission" date="2015-09" db="EMBL/GenBank/DDBJ databases">
        <title>Host preference determinants of Valsa canker pathogens revealed by comparative genomics.</title>
        <authorList>
            <person name="Yin Z."/>
            <person name="Huang L."/>
        </authorList>
    </citation>
    <scope>NUCLEOTIDE SEQUENCE [LARGE SCALE GENOMIC DNA]</scope>
    <source>
        <strain evidence="21 22">SXYLt</strain>
    </source>
</reference>
<dbReference type="GO" id="GO:0047598">
    <property type="term" value="F:7-dehydrocholesterol reductase activity"/>
    <property type="evidence" value="ECO:0007669"/>
    <property type="project" value="UniProtKB-EC"/>
</dbReference>